<dbReference type="Gene3D" id="1.10.405.20">
    <property type="match status" value="1"/>
</dbReference>
<organism evidence="2 3">
    <name type="scientific">Aspergillus granulosus</name>
    <dbReference type="NCBI Taxonomy" id="176169"/>
    <lineage>
        <taxon>Eukaryota</taxon>
        <taxon>Fungi</taxon>
        <taxon>Dikarya</taxon>
        <taxon>Ascomycota</taxon>
        <taxon>Pezizomycotina</taxon>
        <taxon>Eurotiomycetes</taxon>
        <taxon>Eurotiomycetidae</taxon>
        <taxon>Eurotiales</taxon>
        <taxon>Aspergillaceae</taxon>
        <taxon>Aspergillus</taxon>
        <taxon>Aspergillus subgen. Nidulantes</taxon>
    </lineage>
</organism>
<keyword evidence="1" id="KW-0732">Signal</keyword>
<keyword evidence="3" id="KW-1185">Reference proteome</keyword>
<accession>A0ABR4GV29</accession>
<comment type="caution">
    <text evidence="2">The sequence shown here is derived from an EMBL/GenBank/DDBJ whole genome shotgun (WGS) entry which is preliminary data.</text>
</comment>
<dbReference type="SUPFAM" id="SSF51905">
    <property type="entry name" value="FAD/NAD(P)-binding domain"/>
    <property type="match status" value="1"/>
</dbReference>
<dbReference type="Gene3D" id="3.50.50.60">
    <property type="entry name" value="FAD/NAD(P)-binding domain"/>
    <property type="match status" value="1"/>
</dbReference>
<dbReference type="Pfam" id="PF13450">
    <property type="entry name" value="NAD_binding_8"/>
    <property type="match status" value="1"/>
</dbReference>
<dbReference type="Proteomes" id="UP001610334">
    <property type="component" value="Unassembled WGS sequence"/>
</dbReference>
<dbReference type="PANTHER" id="PTHR42923">
    <property type="entry name" value="PROTOPORPHYRINOGEN OXIDASE"/>
    <property type="match status" value="1"/>
</dbReference>
<dbReference type="EMBL" id="JBFXLT010000157">
    <property type="protein sequence ID" value="KAL2802930.1"/>
    <property type="molecule type" value="Genomic_DNA"/>
</dbReference>
<dbReference type="InterPro" id="IPR050464">
    <property type="entry name" value="Zeta_carotene_desat/Oxidored"/>
</dbReference>
<sequence>MKTFFASGAFSLAFSVAALAADTFQASSWDSSHVIRRDVVIVGGGAAGTYAAFRLKDHGKSVVLVEKTGRLGGHAVTYKDPNTGGSVDYGVQVYDNSSIVRDFFSRLNTPLANLSFASFGTPVYADFDEGTLLNLTAGTLGQDYINELNKYPYLENGFELPDPVPEDLLLPWVEYIDKYNLDFSTAVATLARPAVTGNLLNILALYVFNNLNHLMLHEMSGAAVVNANRDNSQLYRNAVPELHPDLLLRSTVVAGQRSTRRRDGVRLIVQTPTGHKLIIAKQLIIGIPPVLDNMKSFGLDSHEHNVLSQIYGLPYYGGVVSNTGLAPGFSYKNYAANSSYNLAEIPSIVAFNPSSVGGLFYYWYNAPQPVSQRRIESEARNAIKTLQRLTNSATKPEPKFLAFSDFAPYQLRVSAKAIRNGFYDDMYGLQGHRNTWYTGTLFVTGSSQVWSNTEKMLPEILAAVKSD</sequence>
<feature type="signal peptide" evidence="1">
    <location>
        <begin position="1"/>
        <end position="20"/>
    </location>
</feature>
<evidence type="ECO:0000313" key="2">
    <source>
        <dbReference type="EMBL" id="KAL2802930.1"/>
    </source>
</evidence>
<reference evidence="2 3" key="1">
    <citation type="submission" date="2024-07" db="EMBL/GenBank/DDBJ databases">
        <title>Section-level genome sequencing and comparative genomics of Aspergillus sections Usti and Cavernicolus.</title>
        <authorList>
            <consortium name="Lawrence Berkeley National Laboratory"/>
            <person name="Nybo J.L."/>
            <person name="Vesth T.C."/>
            <person name="Theobald S."/>
            <person name="Frisvad J.C."/>
            <person name="Larsen T.O."/>
            <person name="Kjaerboelling I."/>
            <person name="Rothschild-Mancinelli K."/>
            <person name="Lyhne E.K."/>
            <person name="Kogle M.E."/>
            <person name="Barry K."/>
            <person name="Clum A."/>
            <person name="Na H."/>
            <person name="Ledsgaard L."/>
            <person name="Lin J."/>
            <person name="Lipzen A."/>
            <person name="Kuo A."/>
            <person name="Riley R."/>
            <person name="Mondo S."/>
            <person name="Labutti K."/>
            <person name="Haridas S."/>
            <person name="Pangalinan J."/>
            <person name="Salamov A.A."/>
            <person name="Simmons B.A."/>
            <person name="Magnuson J.K."/>
            <person name="Chen J."/>
            <person name="Drula E."/>
            <person name="Henrissat B."/>
            <person name="Wiebenga A."/>
            <person name="Lubbers R.J."/>
            <person name="Gomes A.C."/>
            <person name="Makela M.R."/>
            <person name="Stajich J."/>
            <person name="Grigoriev I.V."/>
            <person name="Mortensen U.H."/>
            <person name="De Vries R.P."/>
            <person name="Baker S.E."/>
            <person name="Andersen M.R."/>
        </authorList>
    </citation>
    <scope>NUCLEOTIDE SEQUENCE [LARGE SCALE GENOMIC DNA]</scope>
    <source>
        <strain evidence="2 3">CBS 588.65</strain>
    </source>
</reference>
<protein>
    <submittedName>
        <fullName evidence="2">Uncharacterized protein</fullName>
    </submittedName>
</protein>
<dbReference type="PANTHER" id="PTHR42923:SF26">
    <property type="entry name" value="FMN REDUCTASE LOT6, PUTATIVE (AFU_ORTHOLOGUE AFUA_7G06600)-RELATED"/>
    <property type="match status" value="1"/>
</dbReference>
<dbReference type="Gene3D" id="3.30.70.1990">
    <property type="match status" value="1"/>
</dbReference>
<evidence type="ECO:0000313" key="3">
    <source>
        <dbReference type="Proteomes" id="UP001610334"/>
    </source>
</evidence>
<name>A0ABR4GV29_9EURO</name>
<gene>
    <name evidence="2" type="ORF">BJX63DRAFT_440481</name>
</gene>
<dbReference type="InterPro" id="IPR036188">
    <property type="entry name" value="FAD/NAD-bd_sf"/>
</dbReference>
<proteinExistence type="predicted"/>
<feature type="chain" id="PRO_5047168955" evidence="1">
    <location>
        <begin position="21"/>
        <end position="467"/>
    </location>
</feature>
<evidence type="ECO:0000256" key="1">
    <source>
        <dbReference type="SAM" id="SignalP"/>
    </source>
</evidence>